<dbReference type="Proteomes" id="UP000007305">
    <property type="component" value="Chromosome 4"/>
</dbReference>
<accession>A0A804NME9</accession>
<evidence type="ECO:0000256" key="1">
    <source>
        <dbReference type="SAM" id="MobiDB-lite"/>
    </source>
</evidence>
<reference evidence="2" key="2">
    <citation type="submission" date="2019-07" db="EMBL/GenBank/DDBJ databases">
        <authorList>
            <person name="Seetharam A."/>
            <person name="Woodhouse M."/>
            <person name="Cannon E."/>
        </authorList>
    </citation>
    <scope>NUCLEOTIDE SEQUENCE [LARGE SCALE GENOMIC DNA]</scope>
    <source>
        <strain evidence="2">cv. B73</strain>
    </source>
</reference>
<reference evidence="3" key="1">
    <citation type="journal article" date="2009" name="Science">
        <title>The B73 maize genome: complexity, diversity, and dynamics.</title>
        <authorList>
            <person name="Schnable P.S."/>
            <person name="Ware D."/>
            <person name="Fulton R.S."/>
            <person name="Stein J.C."/>
            <person name="Wei F."/>
            <person name="Pasternak S."/>
            <person name="Liang C."/>
            <person name="Zhang J."/>
            <person name="Fulton L."/>
            <person name="Graves T.A."/>
            <person name="Minx P."/>
            <person name="Reily A.D."/>
            <person name="Courtney L."/>
            <person name="Kruchowski S.S."/>
            <person name="Tomlinson C."/>
            <person name="Strong C."/>
            <person name="Delehaunty K."/>
            <person name="Fronick C."/>
            <person name="Courtney B."/>
            <person name="Rock S.M."/>
            <person name="Belter E."/>
            <person name="Du F."/>
            <person name="Kim K."/>
            <person name="Abbott R.M."/>
            <person name="Cotton M."/>
            <person name="Levy A."/>
            <person name="Marchetto P."/>
            <person name="Ochoa K."/>
            <person name="Jackson S.M."/>
            <person name="Gillam B."/>
            <person name="Chen W."/>
            <person name="Yan L."/>
            <person name="Higginbotham J."/>
            <person name="Cardenas M."/>
            <person name="Waligorski J."/>
            <person name="Applebaum E."/>
            <person name="Phelps L."/>
            <person name="Falcone J."/>
            <person name="Kanchi K."/>
            <person name="Thane T."/>
            <person name="Scimone A."/>
            <person name="Thane N."/>
            <person name="Henke J."/>
            <person name="Wang T."/>
            <person name="Ruppert J."/>
            <person name="Shah N."/>
            <person name="Rotter K."/>
            <person name="Hodges J."/>
            <person name="Ingenthron E."/>
            <person name="Cordes M."/>
            <person name="Kohlberg S."/>
            <person name="Sgro J."/>
            <person name="Delgado B."/>
            <person name="Mead K."/>
            <person name="Chinwalla A."/>
            <person name="Leonard S."/>
            <person name="Crouse K."/>
            <person name="Collura K."/>
            <person name="Kudrna D."/>
            <person name="Currie J."/>
            <person name="He R."/>
            <person name="Angelova A."/>
            <person name="Rajasekar S."/>
            <person name="Mueller T."/>
            <person name="Lomeli R."/>
            <person name="Scara G."/>
            <person name="Ko A."/>
            <person name="Delaney K."/>
            <person name="Wissotski M."/>
            <person name="Lopez G."/>
            <person name="Campos D."/>
            <person name="Braidotti M."/>
            <person name="Ashley E."/>
            <person name="Golser W."/>
            <person name="Kim H."/>
            <person name="Lee S."/>
            <person name="Lin J."/>
            <person name="Dujmic Z."/>
            <person name="Kim W."/>
            <person name="Talag J."/>
            <person name="Zuccolo A."/>
            <person name="Fan C."/>
            <person name="Sebastian A."/>
            <person name="Kramer M."/>
            <person name="Spiegel L."/>
            <person name="Nascimento L."/>
            <person name="Zutavern T."/>
            <person name="Miller B."/>
            <person name="Ambroise C."/>
            <person name="Muller S."/>
            <person name="Spooner W."/>
            <person name="Narechania A."/>
            <person name="Ren L."/>
            <person name="Wei S."/>
            <person name="Kumari S."/>
            <person name="Faga B."/>
            <person name="Levy M.J."/>
            <person name="McMahan L."/>
            <person name="Van Buren P."/>
            <person name="Vaughn M.W."/>
            <person name="Ying K."/>
            <person name="Yeh C.-T."/>
            <person name="Emrich S.J."/>
            <person name="Jia Y."/>
            <person name="Kalyanaraman A."/>
            <person name="Hsia A.-P."/>
            <person name="Barbazuk W.B."/>
            <person name="Baucom R.S."/>
            <person name="Brutnell T.P."/>
            <person name="Carpita N.C."/>
            <person name="Chaparro C."/>
            <person name="Chia J.-M."/>
            <person name="Deragon J.-M."/>
            <person name="Estill J.C."/>
            <person name="Fu Y."/>
            <person name="Jeddeloh J.A."/>
            <person name="Han Y."/>
            <person name="Lee H."/>
            <person name="Li P."/>
            <person name="Lisch D.R."/>
            <person name="Liu S."/>
            <person name="Liu Z."/>
            <person name="Nagel D.H."/>
            <person name="McCann M.C."/>
            <person name="SanMiguel P."/>
            <person name="Myers A.M."/>
            <person name="Nettleton D."/>
            <person name="Nguyen J."/>
            <person name="Penning B.W."/>
            <person name="Ponnala L."/>
            <person name="Schneider K.L."/>
            <person name="Schwartz D.C."/>
            <person name="Sharma A."/>
            <person name="Soderlund C."/>
            <person name="Springer N.M."/>
            <person name="Sun Q."/>
            <person name="Wang H."/>
            <person name="Waterman M."/>
            <person name="Westerman R."/>
            <person name="Wolfgruber T.K."/>
            <person name="Yang L."/>
            <person name="Yu Y."/>
            <person name="Zhang L."/>
            <person name="Zhou S."/>
            <person name="Zhu Q."/>
            <person name="Bennetzen J.L."/>
            <person name="Dawe R.K."/>
            <person name="Jiang J."/>
            <person name="Jiang N."/>
            <person name="Presting G.G."/>
            <person name="Wessler S.R."/>
            <person name="Aluru S."/>
            <person name="Martienssen R.A."/>
            <person name="Clifton S.W."/>
            <person name="McCombie W.R."/>
            <person name="Wing R.A."/>
            <person name="Wilson R.K."/>
        </authorList>
    </citation>
    <scope>NUCLEOTIDE SEQUENCE [LARGE SCALE GENOMIC DNA]</scope>
    <source>
        <strain evidence="3">cv. B73</strain>
    </source>
</reference>
<proteinExistence type="predicted"/>
<keyword evidence="3" id="KW-1185">Reference proteome</keyword>
<reference evidence="2" key="3">
    <citation type="submission" date="2021-05" db="UniProtKB">
        <authorList>
            <consortium name="EnsemblPlants"/>
        </authorList>
    </citation>
    <scope>IDENTIFICATION</scope>
    <source>
        <strain evidence="2">cv. B73</strain>
    </source>
</reference>
<evidence type="ECO:0000313" key="2">
    <source>
        <dbReference type="EnsemblPlants" id="Zm00001eb171300_P001"/>
    </source>
</evidence>
<dbReference type="Gramene" id="Zm00001eb171300_T001">
    <property type="protein sequence ID" value="Zm00001eb171300_P001"/>
    <property type="gene ID" value="Zm00001eb171300"/>
</dbReference>
<dbReference type="InParanoid" id="A0A804NME9"/>
<sequence length="213" mass="23332">MAERGRSFPHAMDAPPPAPVAWTQAPARRGQHVQCAPPRDARPPCCVASPSLPSSSLFSTTPIDCSTKRLRGASYHKQHPMALLPPWSTCCKFCLVPLVVRLEPGVRSPSATASTPRRPCTCVASRAETLHATASPGSPLHRVLRWVCAALRVVVETLASRCRASRTPRPTRRLNHGRMCNSTWVSSRLFALSGSRFVLFTYLVDDVHVFICV</sequence>
<name>A0A804NME9_MAIZE</name>
<organism evidence="2 3">
    <name type="scientific">Zea mays</name>
    <name type="common">Maize</name>
    <dbReference type="NCBI Taxonomy" id="4577"/>
    <lineage>
        <taxon>Eukaryota</taxon>
        <taxon>Viridiplantae</taxon>
        <taxon>Streptophyta</taxon>
        <taxon>Embryophyta</taxon>
        <taxon>Tracheophyta</taxon>
        <taxon>Spermatophyta</taxon>
        <taxon>Magnoliopsida</taxon>
        <taxon>Liliopsida</taxon>
        <taxon>Poales</taxon>
        <taxon>Poaceae</taxon>
        <taxon>PACMAD clade</taxon>
        <taxon>Panicoideae</taxon>
        <taxon>Andropogonodae</taxon>
        <taxon>Andropogoneae</taxon>
        <taxon>Tripsacinae</taxon>
        <taxon>Zea</taxon>
    </lineage>
</organism>
<evidence type="ECO:0000313" key="3">
    <source>
        <dbReference type="Proteomes" id="UP000007305"/>
    </source>
</evidence>
<feature type="region of interest" description="Disordered" evidence="1">
    <location>
        <begin position="1"/>
        <end position="41"/>
    </location>
</feature>
<dbReference type="AlphaFoldDB" id="A0A804NME9"/>
<protein>
    <submittedName>
        <fullName evidence="2">Uncharacterized protein</fullName>
    </submittedName>
</protein>
<dbReference type="EnsemblPlants" id="Zm00001eb171300_T001">
    <property type="protein sequence ID" value="Zm00001eb171300_P001"/>
    <property type="gene ID" value="Zm00001eb171300"/>
</dbReference>